<evidence type="ECO:0000256" key="2">
    <source>
        <dbReference type="SAM" id="Phobius"/>
    </source>
</evidence>
<keyword evidence="4" id="KW-1185">Reference proteome</keyword>
<feature type="transmembrane region" description="Helical" evidence="2">
    <location>
        <begin position="12"/>
        <end position="36"/>
    </location>
</feature>
<feature type="compositionally biased region" description="Polar residues" evidence="1">
    <location>
        <begin position="355"/>
        <end position="365"/>
    </location>
</feature>
<proteinExistence type="predicted"/>
<dbReference type="AlphaFoldDB" id="S8AHQ0"/>
<feature type="compositionally biased region" description="Pro residues" evidence="1">
    <location>
        <begin position="219"/>
        <end position="234"/>
    </location>
</feature>
<feature type="region of interest" description="Disordered" evidence="1">
    <location>
        <begin position="332"/>
        <end position="610"/>
    </location>
</feature>
<comment type="caution">
    <text evidence="3">The sequence shown here is derived from an EMBL/GenBank/DDBJ whole genome shotgun (WGS) entry which is preliminary data.</text>
</comment>
<protein>
    <submittedName>
        <fullName evidence="3">Uncharacterized protein</fullName>
    </submittedName>
</protein>
<feature type="region of interest" description="Disordered" evidence="1">
    <location>
        <begin position="267"/>
        <end position="287"/>
    </location>
</feature>
<feature type="compositionally biased region" description="Basic and acidic residues" evidence="1">
    <location>
        <begin position="522"/>
        <end position="538"/>
    </location>
</feature>
<evidence type="ECO:0000256" key="1">
    <source>
        <dbReference type="SAM" id="MobiDB-lite"/>
    </source>
</evidence>
<accession>S8AHQ0</accession>
<dbReference type="HOGENOM" id="CLU_509014_0_0_1"/>
<feature type="transmembrane region" description="Helical" evidence="2">
    <location>
        <begin position="48"/>
        <end position="67"/>
    </location>
</feature>
<feature type="compositionally biased region" description="Polar residues" evidence="1">
    <location>
        <begin position="453"/>
        <end position="465"/>
    </location>
</feature>
<dbReference type="EMBL" id="AQGS01000107">
    <property type="protein sequence ID" value="EPS42570.1"/>
    <property type="molecule type" value="Genomic_DNA"/>
</dbReference>
<gene>
    <name evidence="3" type="ORF">H072_3456</name>
</gene>
<keyword evidence="2" id="KW-0812">Transmembrane</keyword>
<feature type="transmembrane region" description="Helical" evidence="2">
    <location>
        <begin position="117"/>
        <end position="143"/>
    </location>
</feature>
<feature type="transmembrane region" description="Helical" evidence="2">
    <location>
        <begin position="79"/>
        <end position="105"/>
    </location>
</feature>
<dbReference type="OMA" id="NTGEFPR"/>
<reference evidence="4" key="2">
    <citation type="submission" date="2013-04" db="EMBL/GenBank/DDBJ databases">
        <title>Genomic mechanisms accounting for the adaptation to parasitism in nematode-trapping fungi.</title>
        <authorList>
            <person name="Ahren D.G."/>
        </authorList>
    </citation>
    <scope>NUCLEOTIDE SEQUENCE [LARGE SCALE GENOMIC DNA]</scope>
    <source>
        <strain evidence="4">CBS 200.50</strain>
    </source>
</reference>
<dbReference type="Proteomes" id="UP000015100">
    <property type="component" value="Unassembled WGS sequence"/>
</dbReference>
<reference evidence="3 4" key="1">
    <citation type="journal article" date="2013" name="PLoS Genet.">
        <title>Genomic mechanisms accounting for the adaptation to parasitism in nematode-trapping fungi.</title>
        <authorList>
            <person name="Meerupati T."/>
            <person name="Andersson K.M."/>
            <person name="Friman E."/>
            <person name="Kumar D."/>
            <person name="Tunlid A."/>
            <person name="Ahren D."/>
        </authorList>
    </citation>
    <scope>NUCLEOTIDE SEQUENCE [LARGE SCALE GENOMIC DNA]</scope>
    <source>
        <strain evidence="3 4">CBS 200.50</strain>
    </source>
</reference>
<feature type="compositionally biased region" description="Polar residues" evidence="1">
    <location>
        <begin position="563"/>
        <end position="572"/>
    </location>
</feature>
<evidence type="ECO:0000313" key="3">
    <source>
        <dbReference type="EMBL" id="EPS42570.1"/>
    </source>
</evidence>
<organism evidence="3 4">
    <name type="scientific">Dactylellina haptotyla (strain CBS 200.50)</name>
    <name type="common">Nematode-trapping fungus</name>
    <name type="synonym">Monacrosporium haptotylum</name>
    <dbReference type="NCBI Taxonomy" id="1284197"/>
    <lineage>
        <taxon>Eukaryota</taxon>
        <taxon>Fungi</taxon>
        <taxon>Dikarya</taxon>
        <taxon>Ascomycota</taxon>
        <taxon>Pezizomycotina</taxon>
        <taxon>Orbiliomycetes</taxon>
        <taxon>Orbiliales</taxon>
        <taxon>Orbiliaceae</taxon>
        <taxon>Dactylellina</taxon>
    </lineage>
</organism>
<feature type="region of interest" description="Disordered" evidence="1">
    <location>
        <begin position="202"/>
        <end position="234"/>
    </location>
</feature>
<feature type="compositionally biased region" description="Polar residues" evidence="1">
    <location>
        <begin position="473"/>
        <end position="484"/>
    </location>
</feature>
<sequence length="610" mass="67394">MLISRTAPFSLRYLRIVAIISLLFSVASTTLITVIAACTWLDLSQLRVPFVIAAALNIISTTLMLVFSMWTYSAPMTIIAGGIPVLFFAIATAGLWGVSIIQFRWMPRTLVGGDSRWFLTIAIALWVMKLTLDVIFWTLLVALRCRRVPPRRQLTLDEPPSLESIGIRPASSYSAKPVEGRPQVRRSLLLLQNIHKNWSRPFRSSKHAHSLSFRDMSTTPPPMPPARPPRSPPRPYEYQLGLEPSPFTQSTTSLHGATSPFLNLINRPKSRGGQPTPPTTTPSMPLSPVAATFPMAIREQEASNLAVFDEWDTSQLSLRDRIAYSLAAAQAAIPNPGEPPHARIPPVLKRGAGNENVNSTGNGTVTRPQRSSSMPTPPRTPPTQIQVQRAVSTGSNQSRCPSAEEVIPPIPTSPKSTGRSTPRPIPTPSPSNLKNLGVNIPLCDSPDRENSVRLGSSPLQVSTNLRAMENRESTLTVHSKFSDTSPSRASSRSSDDAPSWHHRWAATLERKVTPPIPGFELSPRESMRRMREEREKQTKRQRKKQRRMLSGTSWIREEHSESDISVENSNGVRSRRSYVAPTTPNTGEFPRSVVQSLNEDSDGSLLVPPV</sequence>
<evidence type="ECO:0000313" key="4">
    <source>
        <dbReference type="Proteomes" id="UP000015100"/>
    </source>
</evidence>
<keyword evidence="2" id="KW-1133">Transmembrane helix</keyword>
<name>S8AHQ0_DACHA</name>
<dbReference type="OrthoDB" id="5380036at2759"/>
<feature type="compositionally biased region" description="Polar residues" evidence="1">
    <location>
        <begin position="390"/>
        <end position="400"/>
    </location>
</feature>
<keyword evidence="2" id="KW-0472">Membrane</keyword>